<dbReference type="AlphaFoldDB" id="A0A2V3ID46"/>
<comment type="caution">
    <text evidence="1">The sequence shown here is derived from an EMBL/GenBank/DDBJ whole genome shotgun (WGS) entry which is preliminary data.</text>
</comment>
<dbReference type="Gene3D" id="3.40.1500.10">
    <property type="entry name" value="Coproporphyrinogen III oxidase, aerobic"/>
    <property type="match status" value="1"/>
</dbReference>
<keyword evidence="2" id="KW-1185">Reference proteome</keyword>
<dbReference type="SUPFAM" id="SSF102886">
    <property type="entry name" value="Coproporphyrinogen III oxidase"/>
    <property type="match status" value="1"/>
</dbReference>
<organism evidence="1 2">
    <name type="scientific">Gracilariopsis chorda</name>
    <dbReference type="NCBI Taxonomy" id="448386"/>
    <lineage>
        <taxon>Eukaryota</taxon>
        <taxon>Rhodophyta</taxon>
        <taxon>Florideophyceae</taxon>
        <taxon>Rhodymeniophycidae</taxon>
        <taxon>Gracilariales</taxon>
        <taxon>Gracilariaceae</taxon>
        <taxon>Gracilariopsis</taxon>
    </lineage>
</organism>
<accession>A0A2V3ID46</accession>
<dbReference type="OrthoDB" id="10508871at2759"/>
<proteinExistence type="predicted"/>
<gene>
    <name evidence="1" type="ORF">BWQ96_10282</name>
</gene>
<protein>
    <submittedName>
        <fullName evidence="1">Oxygen-dependent coproporphyrinogen-III oxidase</fullName>
    </submittedName>
</protein>
<dbReference type="GO" id="GO:0006779">
    <property type="term" value="P:porphyrin-containing compound biosynthetic process"/>
    <property type="evidence" value="ECO:0007669"/>
    <property type="project" value="InterPro"/>
</dbReference>
<evidence type="ECO:0000313" key="2">
    <source>
        <dbReference type="Proteomes" id="UP000247409"/>
    </source>
</evidence>
<dbReference type="InterPro" id="IPR036406">
    <property type="entry name" value="Coprogen_oxidase_aer_sf"/>
</dbReference>
<sequence length="348" mass="38586">MSAFILAPPLPHRRPPCRTSLVTARQANHHNDNSFPPSSVSLDPFHGFESFCHRTQQTLARDTAIVDGLGTFAPPPQTLHHSEPQRKKRLEMRGGRAFRAAVVDVWRSTELVPNRNSRVITYRNHTGDMEYLKESVGVSLNLVPRDASLPCLRADAHYFQIGAGRVAWWFAGTADLSVGSQASPTKFENLVASFLNTWERLRSRHRVEGRAQKSAFLDACMSIDDDVPVERVDRETSFNFISEVVDTLLPSYLPLLEGRGHDIAFEDWKGHEVGEALTETGAFGNETVETFCISGGASCESTTLRANPLGSWRFSLAPSTMTAAGRVYDALRSDKRGARPSLVYIDTS</sequence>
<reference evidence="1 2" key="1">
    <citation type="journal article" date="2018" name="Mol. Biol. Evol.">
        <title>Analysis of the draft genome of the red seaweed Gracilariopsis chorda provides insights into genome size evolution in Rhodophyta.</title>
        <authorList>
            <person name="Lee J."/>
            <person name="Yang E.C."/>
            <person name="Graf L."/>
            <person name="Yang J.H."/>
            <person name="Qiu H."/>
            <person name="Zel Zion U."/>
            <person name="Chan C.X."/>
            <person name="Stephens T.G."/>
            <person name="Weber A.P.M."/>
            <person name="Boo G.H."/>
            <person name="Boo S.M."/>
            <person name="Kim K.M."/>
            <person name="Shin Y."/>
            <person name="Jung M."/>
            <person name="Lee S.J."/>
            <person name="Yim H.S."/>
            <person name="Lee J.H."/>
            <person name="Bhattacharya D."/>
            <person name="Yoon H.S."/>
        </authorList>
    </citation>
    <scope>NUCLEOTIDE SEQUENCE [LARGE SCALE GENOMIC DNA]</scope>
    <source>
        <strain evidence="1 2">SKKU-2015</strain>
        <tissue evidence="1">Whole body</tissue>
    </source>
</reference>
<evidence type="ECO:0000313" key="1">
    <source>
        <dbReference type="EMBL" id="PXF40004.1"/>
    </source>
</evidence>
<dbReference type="GO" id="GO:0004109">
    <property type="term" value="F:coproporphyrinogen oxidase activity"/>
    <property type="evidence" value="ECO:0007669"/>
    <property type="project" value="InterPro"/>
</dbReference>
<dbReference type="Proteomes" id="UP000247409">
    <property type="component" value="Unassembled WGS sequence"/>
</dbReference>
<name>A0A2V3ID46_9FLOR</name>
<dbReference type="EMBL" id="NBIV01000384">
    <property type="protein sequence ID" value="PXF40004.1"/>
    <property type="molecule type" value="Genomic_DNA"/>
</dbReference>
<dbReference type="STRING" id="448386.A0A2V3ID46"/>